<comment type="caution">
    <text evidence="12">Lacks conserved residue(s) required for the propagation of feature annotation.</text>
</comment>
<evidence type="ECO:0000313" key="14">
    <source>
        <dbReference type="Proteomes" id="UP000595894"/>
    </source>
</evidence>
<dbReference type="GO" id="GO:0046872">
    <property type="term" value="F:metal ion binding"/>
    <property type="evidence" value="ECO:0007669"/>
    <property type="project" value="UniProtKB-KW"/>
</dbReference>
<keyword evidence="3 12" id="KW-0812">Transmembrane</keyword>
<reference evidence="14" key="1">
    <citation type="submission" date="2020-09" db="EMBL/GenBank/DDBJ databases">
        <title>Sphingomonas sp., a new species isolated from pork steak.</title>
        <authorList>
            <person name="Heidler von Heilborn D."/>
        </authorList>
    </citation>
    <scope>NUCLEOTIDE SEQUENCE [LARGE SCALE GENOMIC DNA]</scope>
</reference>
<evidence type="ECO:0000256" key="2">
    <source>
        <dbReference type="ARBA" id="ARBA00004141"/>
    </source>
</evidence>
<comment type="subcellular location">
    <subcellularLocation>
        <location evidence="12">Cell membrane</location>
        <topology evidence="12">Multi-pass membrane protein</topology>
    </subcellularLocation>
    <subcellularLocation>
        <location evidence="2">Membrane</location>
        <topology evidence="2">Multi-pass membrane protein</topology>
    </subcellularLocation>
</comment>
<feature type="transmembrane region" description="Helical" evidence="12">
    <location>
        <begin position="111"/>
        <end position="129"/>
    </location>
</feature>
<feature type="transmembrane region" description="Helical" evidence="12">
    <location>
        <begin position="304"/>
        <end position="329"/>
    </location>
</feature>
<evidence type="ECO:0000256" key="9">
    <source>
        <dbReference type="ARBA" id="ARBA00023136"/>
    </source>
</evidence>
<keyword evidence="12" id="KW-1003">Cell membrane</keyword>
<evidence type="ECO:0000256" key="1">
    <source>
        <dbReference type="ARBA" id="ARBA00001970"/>
    </source>
</evidence>
<accession>A0A974NXK8</accession>
<feature type="transmembrane region" description="Helical" evidence="12">
    <location>
        <begin position="26"/>
        <end position="46"/>
    </location>
</feature>
<feature type="transmembrane region" description="Helical" evidence="12">
    <location>
        <begin position="171"/>
        <end position="193"/>
    </location>
</feature>
<sequence>MQNQSSAPAPARSVALQPATARPAAIATWLFVVAAMIVMIVMVGGITRLTESGLSITEWKPVSGVLPPLNQAQWQAEFDNYKRIPEYAQINSGMTLDGFKAIFFWEYVHRLLARLIGSVFALPLIWFAVRRQIPRGYGARLTAILALGGLQGVIGWWMVSSGLSVRTDVSHIRLAVHLITALVTLAGTVWTALDLRALARDPGARPAGLRPIAVLALGLLFVQILLGAFTAGLDAGYAFSSWPLMGDAMFPAGGWHAGWSATRNAIDNPIVVQFLHRWVAFAAAAGLVWLALRANAAGGKGAGHAIMTLVALQILLGIATLMTGVAIHVAVAHQVNAALLLIATTWAAHVVGRKSLVVS</sequence>
<organism evidence="13 14">
    <name type="scientific">Sphingomonas aliaeris</name>
    <dbReference type="NCBI Taxonomy" id="2759526"/>
    <lineage>
        <taxon>Bacteria</taxon>
        <taxon>Pseudomonadati</taxon>
        <taxon>Pseudomonadota</taxon>
        <taxon>Alphaproteobacteria</taxon>
        <taxon>Sphingomonadales</taxon>
        <taxon>Sphingomonadaceae</taxon>
        <taxon>Sphingomonas</taxon>
    </lineage>
</organism>
<keyword evidence="6 12" id="KW-0560">Oxidoreductase</keyword>
<evidence type="ECO:0000256" key="4">
    <source>
        <dbReference type="ARBA" id="ARBA00022723"/>
    </source>
</evidence>
<dbReference type="Proteomes" id="UP000595894">
    <property type="component" value="Chromosome"/>
</dbReference>
<comment type="catalytic activity">
    <reaction evidence="11">
        <text>Fe(II)-heme o + 2 A + H2O = Fe(II)-heme a + 2 AH2</text>
        <dbReference type="Rhea" id="RHEA:63388"/>
        <dbReference type="ChEBI" id="CHEBI:13193"/>
        <dbReference type="ChEBI" id="CHEBI:15377"/>
        <dbReference type="ChEBI" id="CHEBI:17499"/>
        <dbReference type="ChEBI" id="CHEBI:60530"/>
        <dbReference type="ChEBI" id="CHEBI:61715"/>
        <dbReference type="EC" id="1.17.99.9"/>
    </reaction>
    <physiologicalReaction direction="left-to-right" evidence="11">
        <dbReference type="Rhea" id="RHEA:63389"/>
    </physiologicalReaction>
</comment>
<comment type="function">
    <text evidence="12">Catalyzes the conversion of heme O to heme A by two successive hydroxylations of the methyl group at C8. The first hydroxylation forms heme I, the second hydroxylation results in an unstable dihydroxymethyl group, which spontaneously dehydrates, resulting in the formyl group of heme A.</text>
</comment>
<keyword evidence="8 12" id="KW-0350">Heme biosynthesis</keyword>
<dbReference type="GO" id="GO:0006784">
    <property type="term" value="P:heme A biosynthetic process"/>
    <property type="evidence" value="ECO:0007669"/>
    <property type="project" value="UniProtKB-UniRule"/>
</dbReference>
<keyword evidence="4 12" id="KW-0479">Metal-binding</keyword>
<feature type="transmembrane region" description="Helical" evidence="12">
    <location>
        <begin position="141"/>
        <end position="159"/>
    </location>
</feature>
<dbReference type="KEGG" id="sari:H5J25_08235"/>
<dbReference type="InterPro" id="IPR023754">
    <property type="entry name" value="HemeA_Synthase_type2"/>
</dbReference>
<dbReference type="EC" id="1.17.99.9" evidence="12"/>
<comment type="subunit">
    <text evidence="12">Interacts with CtaB.</text>
</comment>
<dbReference type="PANTHER" id="PTHR23289">
    <property type="entry name" value="CYTOCHROME C OXIDASE ASSEMBLY PROTEIN COX15"/>
    <property type="match status" value="1"/>
</dbReference>
<dbReference type="GO" id="GO:0005886">
    <property type="term" value="C:plasma membrane"/>
    <property type="evidence" value="ECO:0007669"/>
    <property type="project" value="UniProtKB-SubCell"/>
</dbReference>
<evidence type="ECO:0000256" key="10">
    <source>
        <dbReference type="ARBA" id="ARBA00044501"/>
    </source>
</evidence>
<evidence type="ECO:0000256" key="5">
    <source>
        <dbReference type="ARBA" id="ARBA00022989"/>
    </source>
</evidence>
<gene>
    <name evidence="12" type="primary">ctaA</name>
    <name evidence="13" type="ORF">H5J25_08235</name>
</gene>
<keyword evidence="14" id="KW-1185">Reference proteome</keyword>
<dbReference type="HAMAP" id="MF_01665">
    <property type="entry name" value="HemeA_synth_type2"/>
    <property type="match status" value="1"/>
</dbReference>
<feature type="transmembrane region" description="Helical" evidence="12">
    <location>
        <begin position="274"/>
        <end position="292"/>
    </location>
</feature>
<protein>
    <recommendedName>
        <fullName evidence="12">Heme A synthase</fullName>
        <shortName evidence="12">HAS</shortName>
        <ecNumber evidence="12">1.17.99.9</ecNumber>
    </recommendedName>
    <alternativeName>
        <fullName evidence="12">Cytochrome aa3-controlling protein</fullName>
    </alternativeName>
</protein>
<dbReference type="GO" id="GO:0016653">
    <property type="term" value="F:oxidoreductase activity, acting on NAD(P)H, heme protein as acceptor"/>
    <property type="evidence" value="ECO:0007669"/>
    <property type="project" value="TreeGrafter"/>
</dbReference>
<dbReference type="AlphaFoldDB" id="A0A974NXK8"/>
<feature type="binding site" description="axial binding residue" evidence="12">
    <location>
        <position position="276"/>
    </location>
    <ligand>
        <name>heme</name>
        <dbReference type="ChEBI" id="CHEBI:30413"/>
    </ligand>
    <ligandPart>
        <name>Fe</name>
        <dbReference type="ChEBI" id="CHEBI:18248"/>
    </ligandPart>
</feature>
<evidence type="ECO:0000256" key="12">
    <source>
        <dbReference type="HAMAP-Rule" id="MF_01665"/>
    </source>
</evidence>
<dbReference type="PANTHER" id="PTHR23289:SF2">
    <property type="entry name" value="CYTOCHROME C OXIDASE ASSEMBLY PROTEIN COX15 HOMOLOG"/>
    <property type="match status" value="1"/>
</dbReference>
<dbReference type="EMBL" id="CP061035">
    <property type="protein sequence ID" value="QQV78919.1"/>
    <property type="molecule type" value="Genomic_DNA"/>
</dbReference>
<evidence type="ECO:0000313" key="13">
    <source>
        <dbReference type="EMBL" id="QQV78919.1"/>
    </source>
</evidence>
<name>A0A974NXK8_9SPHN</name>
<evidence type="ECO:0000256" key="11">
    <source>
        <dbReference type="ARBA" id="ARBA00048044"/>
    </source>
</evidence>
<evidence type="ECO:0000256" key="3">
    <source>
        <dbReference type="ARBA" id="ARBA00022692"/>
    </source>
</evidence>
<proteinExistence type="inferred from homology"/>
<comment type="pathway">
    <text evidence="10 12">Porphyrin-containing compound metabolism; heme A biosynthesis; heme A from heme O: step 1/1.</text>
</comment>
<feature type="transmembrane region" description="Helical" evidence="12">
    <location>
        <begin position="214"/>
        <end position="239"/>
    </location>
</feature>
<evidence type="ECO:0000256" key="6">
    <source>
        <dbReference type="ARBA" id="ARBA00023002"/>
    </source>
</evidence>
<evidence type="ECO:0000256" key="8">
    <source>
        <dbReference type="ARBA" id="ARBA00023133"/>
    </source>
</evidence>
<dbReference type="GO" id="GO:0120547">
    <property type="term" value="F:heme A synthase activity"/>
    <property type="evidence" value="ECO:0007669"/>
    <property type="project" value="UniProtKB-EC"/>
</dbReference>
<keyword evidence="7 12" id="KW-0408">Iron</keyword>
<dbReference type="InterPro" id="IPR003780">
    <property type="entry name" value="COX15/CtaA_fam"/>
</dbReference>
<comment type="similarity">
    <text evidence="12">Belongs to the COX15/CtaA family. Type 2 subfamily.</text>
</comment>
<keyword evidence="9 12" id="KW-0472">Membrane</keyword>
<comment type="cofactor">
    <cofactor evidence="1 12">
        <name>heme b</name>
        <dbReference type="ChEBI" id="CHEBI:60344"/>
    </cofactor>
</comment>
<dbReference type="Pfam" id="PF02628">
    <property type="entry name" value="COX15-CtaA"/>
    <property type="match status" value="1"/>
</dbReference>
<keyword evidence="5 12" id="KW-1133">Transmembrane helix</keyword>
<feature type="binding site" description="axial binding residue" evidence="12">
    <location>
        <position position="333"/>
    </location>
    <ligand>
        <name>heme</name>
        <dbReference type="ChEBI" id="CHEBI:30413"/>
    </ligand>
    <ligandPart>
        <name>Fe</name>
        <dbReference type="ChEBI" id="CHEBI:18248"/>
    </ligandPart>
</feature>
<dbReference type="RefSeq" id="WP_202096174.1">
    <property type="nucleotide sequence ID" value="NZ_CP061035.1"/>
</dbReference>
<evidence type="ECO:0000256" key="7">
    <source>
        <dbReference type="ARBA" id="ARBA00023004"/>
    </source>
</evidence>